<accession>A0A811L284</accession>
<comment type="caution">
    <text evidence="2">The sequence shown here is derived from an EMBL/GenBank/DDBJ whole genome shotgun (WGS) entry which is preliminary data.</text>
</comment>
<feature type="region of interest" description="Disordered" evidence="1">
    <location>
        <begin position="45"/>
        <end position="254"/>
    </location>
</feature>
<evidence type="ECO:0000313" key="2">
    <source>
        <dbReference type="EMBL" id="CAD5223193.1"/>
    </source>
</evidence>
<feature type="compositionally biased region" description="Polar residues" evidence="1">
    <location>
        <begin position="169"/>
        <end position="187"/>
    </location>
</feature>
<feature type="compositionally biased region" description="Basic and acidic residues" evidence="1">
    <location>
        <begin position="83"/>
        <end position="123"/>
    </location>
</feature>
<dbReference type="Proteomes" id="UP000614601">
    <property type="component" value="Unassembled WGS sequence"/>
</dbReference>
<reference evidence="2" key="1">
    <citation type="submission" date="2020-09" db="EMBL/GenBank/DDBJ databases">
        <authorList>
            <person name="Kikuchi T."/>
        </authorList>
    </citation>
    <scope>NUCLEOTIDE SEQUENCE</scope>
    <source>
        <strain evidence="2">SH1</strain>
    </source>
</reference>
<dbReference type="EMBL" id="CAJFCW020000005">
    <property type="protein sequence ID" value="CAG9117345.1"/>
    <property type="molecule type" value="Genomic_DNA"/>
</dbReference>
<name>A0A811L284_9BILA</name>
<keyword evidence="3" id="KW-1185">Reference proteome</keyword>
<sequence>MFDGKIENMEGLFKALQSKKFGNLAKNLQESILQSTVSENGDTITMGSFEGKNEREGNLLQGTIKPKFEGRDDAIEDVIVKGNELKDDKEGKNAINNEKEEKKEQEDKNQDIEEESTENHKFQEGTTSKASSEINLLKPTTSLITEKKSTELTKEPTKPPSTSISSPTQKHLPNTAQPSTSTLNSLKSHLDEVKKELRRFAKKKPNDKVKLHDDKCNKANSKEDGKDDKEEHGKMKNVNKEQKSTQKLSEKQKMDPKMLAEMTKAQMLFSILNSSPNQGRVMCGVMYCS</sequence>
<dbReference type="AlphaFoldDB" id="A0A811L284"/>
<protein>
    <submittedName>
        <fullName evidence="2">Uncharacterized protein</fullName>
    </submittedName>
</protein>
<dbReference type="EMBL" id="CAJFDH010000005">
    <property type="protein sequence ID" value="CAD5223193.1"/>
    <property type="molecule type" value="Genomic_DNA"/>
</dbReference>
<feature type="compositionally biased region" description="Basic and acidic residues" evidence="1">
    <location>
        <begin position="188"/>
        <end position="254"/>
    </location>
</feature>
<evidence type="ECO:0000256" key="1">
    <source>
        <dbReference type="SAM" id="MobiDB-lite"/>
    </source>
</evidence>
<evidence type="ECO:0000313" key="3">
    <source>
        <dbReference type="Proteomes" id="UP000614601"/>
    </source>
</evidence>
<proteinExistence type="predicted"/>
<feature type="compositionally biased region" description="Basic and acidic residues" evidence="1">
    <location>
        <begin position="145"/>
        <end position="157"/>
    </location>
</feature>
<dbReference type="Proteomes" id="UP000783686">
    <property type="component" value="Unassembled WGS sequence"/>
</dbReference>
<organism evidence="2 3">
    <name type="scientific">Bursaphelenchus okinawaensis</name>
    <dbReference type="NCBI Taxonomy" id="465554"/>
    <lineage>
        <taxon>Eukaryota</taxon>
        <taxon>Metazoa</taxon>
        <taxon>Ecdysozoa</taxon>
        <taxon>Nematoda</taxon>
        <taxon>Chromadorea</taxon>
        <taxon>Rhabditida</taxon>
        <taxon>Tylenchina</taxon>
        <taxon>Tylenchomorpha</taxon>
        <taxon>Aphelenchoidea</taxon>
        <taxon>Aphelenchoididae</taxon>
        <taxon>Bursaphelenchus</taxon>
    </lineage>
</organism>
<feature type="compositionally biased region" description="Polar residues" evidence="1">
    <location>
        <begin position="124"/>
        <end position="142"/>
    </location>
</feature>
<gene>
    <name evidence="2" type="ORF">BOKJ2_LOCUS10021</name>
</gene>